<dbReference type="Pfam" id="PF00370">
    <property type="entry name" value="FGGY_N"/>
    <property type="match status" value="1"/>
</dbReference>
<accession>A0ABV3ANR0</accession>
<feature type="domain" description="Carbohydrate kinase FGGY C-terminal" evidence="5">
    <location>
        <begin position="259"/>
        <end position="452"/>
    </location>
</feature>
<evidence type="ECO:0000259" key="5">
    <source>
        <dbReference type="Pfam" id="PF02782"/>
    </source>
</evidence>
<evidence type="ECO:0000256" key="3">
    <source>
        <dbReference type="ARBA" id="ARBA00022777"/>
    </source>
</evidence>
<dbReference type="InterPro" id="IPR050406">
    <property type="entry name" value="FGGY_Carb_Kinase"/>
</dbReference>
<evidence type="ECO:0000313" key="6">
    <source>
        <dbReference type="EMBL" id="MEU5713155.1"/>
    </source>
</evidence>
<dbReference type="InterPro" id="IPR000577">
    <property type="entry name" value="Carb_kinase_FGGY"/>
</dbReference>
<dbReference type="PANTHER" id="PTHR43095">
    <property type="entry name" value="SUGAR KINASE"/>
    <property type="match status" value="1"/>
</dbReference>
<dbReference type="GO" id="GO:0016301">
    <property type="term" value="F:kinase activity"/>
    <property type="evidence" value="ECO:0007669"/>
    <property type="project" value="UniProtKB-KW"/>
</dbReference>
<gene>
    <name evidence="6" type="ORF">AB0H04_41145</name>
</gene>
<evidence type="ECO:0000313" key="7">
    <source>
        <dbReference type="Proteomes" id="UP001551011"/>
    </source>
</evidence>
<dbReference type="Proteomes" id="UP001551011">
    <property type="component" value="Unassembled WGS sequence"/>
</dbReference>
<evidence type="ECO:0000256" key="2">
    <source>
        <dbReference type="ARBA" id="ARBA00022679"/>
    </source>
</evidence>
<dbReference type="InterPro" id="IPR043129">
    <property type="entry name" value="ATPase_NBD"/>
</dbReference>
<evidence type="ECO:0000259" key="4">
    <source>
        <dbReference type="Pfam" id="PF00370"/>
    </source>
</evidence>
<reference evidence="6 7" key="1">
    <citation type="submission" date="2024-06" db="EMBL/GenBank/DDBJ databases">
        <title>The Natural Products Discovery Center: Release of the First 8490 Sequenced Strains for Exploring Actinobacteria Biosynthetic Diversity.</title>
        <authorList>
            <person name="Kalkreuter E."/>
            <person name="Kautsar S.A."/>
            <person name="Yang D."/>
            <person name="Bader C.D."/>
            <person name="Teijaro C.N."/>
            <person name="Fluegel L."/>
            <person name="Davis C.M."/>
            <person name="Simpson J.R."/>
            <person name="Lauterbach L."/>
            <person name="Steele A.D."/>
            <person name="Gui C."/>
            <person name="Meng S."/>
            <person name="Li G."/>
            <person name="Viehrig K."/>
            <person name="Ye F."/>
            <person name="Su P."/>
            <person name="Kiefer A.F."/>
            <person name="Nichols A."/>
            <person name="Cepeda A.J."/>
            <person name="Yan W."/>
            <person name="Fan B."/>
            <person name="Jiang Y."/>
            <person name="Adhikari A."/>
            <person name="Zheng C.-J."/>
            <person name="Schuster L."/>
            <person name="Cowan T.M."/>
            <person name="Smanski M.J."/>
            <person name="Chevrette M.G."/>
            <person name="De Carvalho L.P.S."/>
            <person name="Shen B."/>
        </authorList>
    </citation>
    <scope>NUCLEOTIDE SEQUENCE [LARGE SCALE GENOMIC DNA]</scope>
    <source>
        <strain evidence="6 7">NPDC020594</strain>
    </source>
</reference>
<keyword evidence="3 6" id="KW-0418">Kinase</keyword>
<dbReference type="RefSeq" id="WP_051818872.1">
    <property type="nucleotide sequence ID" value="NZ_JBEXDP010000047.1"/>
</dbReference>
<keyword evidence="2" id="KW-0808">Transferase</keyword>
<sequence>MSGKRREPVLAGVDVGTTHCKAVLCTPAGTVLAQAQRRTPVDASGHAHDVAQLCRAALEALAACTAAARRGPDAVGITGMAETGAPLDAQGDPLLPALTWSDPRPAAHAERLRRDHGAAELHEVTGVLPSPKVPLAKWLWLREEHADVVRRMRTWAGAADLVAHALTGAVGTDATFAQRTMAWDVHTGAWRPDLLALAGLDVDRMPAVHAPGTAVGRIGGATAAALGMAPGAPVVVAGHDHLVGAWAAGVRAAGESADSMGTAEAVVTLADTAPDARATGRQGMSYGRHVDGAHWCTVAGMSSSGALVEWFCDRLLGLGQAPPEERYRRFAALVEQAGEGPTGVCVEPYLHGRSAPRPDPARRLTMHGFQPRHGLSELAKALLEGASYQARWMAEAQGELVGAPPHTVTLLGGSVRQRTWSAIKAAVSPWRTLVCDAPDAACLGAAAWAGAALDLDPAAPVAARRPVDPPPAAADAYQRAYHTVFLPTVTTSATAGRSATGPVTDAPL</sequence>
<dbReference type="CDD" id="cd07773">
    <property type="entry name" value="ASKHA_NBD_FGGY_FK"/>
    <property type="match status" value="1"/>
</dbReference>
<evidence type="ECO:0000256" key="1">
    <source>
        <dbReference type="ARBA" id="ARBA00009156"/>
    </source>
</evidence>
<dbReference type="InterPro" id="IPR018485">
    <property type="entry name" value="FGGY_C"/>
</dbReference>
<dbReference type="PIRSF" id="PIRSF000538">
    <property type="entry name" value="GlpK"/>
    <property type="match status" value="1"/>
</dbReference>
<organism evidence="6 7">
    <name type="scientific">Streptomyces flaveolus</name>
    <dbReference type="NCBI Taxonomy" id="67297"/>
    <lineage>
        <taxon>Bacteria</taxon>
        <taxon>Bacillati</taxon>
        <taxon>Actinomycetota</taxon>
        <taxon>Actinomycetes</taxon>
        <taxon>Kitasatosporales</taxon>
        <taxon>Streptomycetaceae</taxon>
        <taxon>Streptomyces</taxon>
    </lineage>
</organism>
<dbReference type="SUPFAM" id="SSF53067">
    <property type="entry name" value="Actin-like ATPase domain"/>
    <property type="match status" value="2"/>
</dbReference>
<keyword evidence="7" id="KW-1185">Reference proteome</keyword>
<comment type="similarity">
    <text evidence="1">Belongs to the FGGY kinase family.</text>
</comment>
<name>A0ABV3ANR0_9ACTN</name>
<feature type="domain" description="Carbohydrate kinase FGGY N-terminal" evidence="4">
    <location>
        <begin position="11"/>
        <end position="245"/>
    </location>
</feature>
<dbReference type="Gene3D" id="3.30.420.40">
    <property type="match status" value="2"/>
</dbReference>
<proteinExistence type="inferred from homology"/>
<comment type="caution">
    <text evidence="6">The sequence shown here is derived from an EMBL/GenBank/DDBJ whole genome shotgun (WGS) entry which is preliminary data.</text>
</comment>
<dbReference type="EMBL" id="JBFAEG010000046">
    <property type="protein sequence ID" value="MEU5713155.1"/>
    <property type="molecule type" value="Genomic_DNA"/>
</dbReference>
<dbReference type="Pfam" id="PF02782">
    <property type="entry name" value="FGGY_C"/>
    <property type="match status" value="1"/>
</dbReference>
<protein>
    <submittedName>
        <fullName evidence="6">FGGY family carbohydrate kinase</fullName>
    </submittedName>
</protein>
<dbReference type="InterPro" id="IPR018484">
    <property type="entry name" value="FGGY_N"/>
</dbReference>